<organism evidence="1 2">
    <name type="scientific">Dorea longicatena</name>
    <dbReference type="NCBI Taxonomy" id="88431"/>
    <lineage>
        <taxon>Bacteria</taxon>
        <taxon>Bacillati</taxon>
        <taxon>Bacillota</taxon>
        <taxon>Clostridia</taxon>
        <taxon>Lachnospirales</taxon>
        <taxon>Lachnospiraceae</taxon>
        <taxon>Dorea</taxon>
    </lineage>
</organism>
<proteinExistence type="predicted"/>
<reference evidence="1 2" key="1">
    <citation type="journal article" date="2019" name="Nat. Med.">
        <title>A library of human gut bacterial isolates paired with longitudinal multiomics data enables mechanistic microbiome research.</title>
        <authorList>
            <person name="Poyet M."/>
            <person name="Groussin M."/>
            <person name="Gibbons S.M."/>
            <person name="Avila-Pacheco J."/>
            <person name="Jiang X."/>
            <person name="Kearney S.M."/>
            <person name="Perrotta A.R."/>
            <person name="Berdy B."/>
            <person name="Zhao S."/>
            <person name="Lieberman T.D."/>
            <person name="Swanson P.K."/>
            <person name="Smith M."/>
            <person name="Roesemann S."/>
            <person name="Alexander J.E."/>
            <person name="Rich S.A."/>
            <person name="Livny J."/>
            <person name="Vlamakis H."/>
            <person name="Clish C."/>
            <person name="Bullock K."/>
            <person name="Deik A."/>
            <person name="Scott J."/>
            <person name="Pierce K.A."/>
            <person name="Xavier R.J."/>
            <person name="Alm E.J."/>
        </authorList>
    </citation>
    <scope>NUCLEOTIDE SEQUENCE [LARGE SCALE GENOMIC DNA]</scope>
    <source>
        <strain evidence="1 2">BIOML-A6</strain>
    </source>
</reference>
<evidence type="ECO:0000313" key="1">
    <source>
        <dbReference type="EMBL" id="MZK42332.1"/>
    </source>
</evidence>
<dbReference type="Proteomes" id="UP000472916">
    <property type="component" value="Unassembled WGS sequence"/>
</dbReference>
<name>A0A6L8S3Y8_9FIRM</name>
<dbReference type="EMBL" id="WWSC01000014">
    <property type="protein sequence ID" value="MZK42332.1"/>
    <property type="molecule type" value="Genomic_DNA"/>
</dbReference>
<comment type="caution">
    <text evidence="1">The sequence shown here is derived from an EMBL/GenBank/DDBJ whole genome shotgun (WGS) entry which is preliminary data.</text>
</comment>
<dbReference type="RefSeq" id="WP_161143168.1">
    <property type="nucleotide sequence ID" value="NZ_CABHNM010000044.1"/>
</dbReference>
<dbReference type="AlphaFoldDB" id="A0A6L8S3Y8"/>
<evidence type="ECO:0000313" key="2">
    <source>
        <dbReference type="Proteomes" id="UP000472916"/>
    </source>
</evidence>
<sequence length="52" mass="6383">MRNRYLILTVYGYIGFAKRKRILSQRDMPEEANSSWLEKEIGIIQYRYIENR</sequence>
<gene>
    <name evidence="1" type="ORF">GT528_11690</name>
</gene>
<accession>A0A6L8S3Y8</accession>
<protein>
    <submittedName>
        <fullName evidence="1">Uncharacterized protein</fullName>
    </submittedName>
</protein>